<protein>
    <submittedName>
        <fullName evidence="2">Aminoglycoside phosphotransferase</fullName>
    </submittedName>
</protein>
<accession>A0A918PMT7</accession>
<dbReference type="InterPro" id="IPR041726">
    <property type="entry name" value="ACAD10_11_N"/>
</dbReference>
<name>A0A918PMT7_9SPHN</name>
<dbReference type="CDD" id="cd05154">
    <property type="entry name" value="ACAD10_11_N-like"/>
    <property type="match status" value="1"/>
</dbReference>
<comment type="caution">
    <text evidence="2">The sequence shown here is derived from an EMBL/GenBank/DDBJ whole genome shotgun (WGS) entry which is preliminary data.</text>
</comment>
<dbReference type="Gene3D" id="3.90.1200.10">
    <property type="match status" value="1"/>
</dbReference>
<dbReference type="PANTHER" id="PTHR47829">
    <property type="entry name" value="HYDROLASE, PUTATIVE (AFU_ORTHOLOGUE AFUA_1G12880)-RELATED"/>
    <property type="match status" value="1"/>
</dbReference>
<gene>
    <name evidence="2" type="ORF">GCM10011614_32560</name>
</gene>
<reference evidence="2" key="1">
    <citation type="journal article" date="2014" name="Int. J. Syst. Evol. Microbiol.">
        <title>Complete genome sequence of Corynebacterium casei LMG S-19264T (=DSM 44701T), isolated from a smear-ripened cheese.</title>
        <authorList>
            <consortium name="US DOE Joint Genome Institute (JGI-PGF)"/>
            <person name="Walter F."/>
            <person name="Albersmeier A."/>
            <person name="Kalinowski J."/>
            <person name="Ruckert C."/>
        </authorList>
    </citation>
    <scope>NUCLEOTIDE SEQUENCE</scope>
    <source>
        <strain evidence="2">KCTC 32255</strain>
    </source>
</reference>
<evidence type="ECO:0000259" key="1">
    <source>
        <dbReference type="Pfam" id="PF01636"/>
    </source>
</evidence>
<dbReference type="InterPro" id="IPR052898">
    <property type="entry name" value="ACAD10-like"/>
</dbReference>
<dbReference type="Proteomes" id="UP000648075">
    <property type="component" value="Unassembled WGS sequence"/>
</dbReference>
<evidence type="ECO:0000313" key="3">
    <source>
        <dbReference type="Proteomes" id="UP000648075"/>
    </source>
</evidence>
<dbReference type="EMBL" id="BMZA01000020">
    <property type="protein sequence ID" value="GGZ15136.1"/>
    <property type="molecule type" value="Genomic_DNA"/>
</dbReference>
<keyword evidence="3" id="KW-1185">Reference proteome</keyword>
<dbReference type="SUPFAM" id="SSF56112">
    <property type="entry name" value="Protein kinase-like (PK-like)"/>
    <property type="match status" value="1"/>
</dbReference>
<feature type="domain" description="Aminoglycoside phosphotransferase" evidence="1">
    <location>
        <begin position="44"/>
        <end position="265"/>
    </location>
</feature>
<dbReference type="InterPro" id="IPR002575">
    <property type="entry name" value="Aminoglycoside_PTrfase"/>
</dbReference>
<dbReference type="RefSeq" id="WP_189622352.1">
    <property type="nucleotide sequence ID" value="NZ_BMZA01000020.1"/>
</dbReference>
<organism evidence="2 3">
    <name type="scientific">Novosphingobium colocasiae</name>
    <dbReference type="NCBI Taxonomy" id="1256513"/>
    <lineage>
        <taxon>Bacteria</taxon>
        <taxon>Pseudomonadati</taxon>
        <taxon>Pseudomonadota</taxon>
        <taxon>Alphaproteobacteria</taxon>
        <taxon>Sphingomonadales</taxon>
        <taxon>Sphingomonadaceae</taxon>
        <taxon>Novosphingobium</taxon>
    </lineage>
</organism>
<reference evidence="2" key="2">
    <citation type="submission" date="2020-09" db="EMBL/GenBank/DDBJ databases">
        <authorList>
            <person name="Sun Q."/>
            <person name="Kim S."/>
        </authorList>
    </citation>
    <scope>NUCLEOTIDE SEQUENCE</scope>
    <source>
        <strain evidence="2">KCTC 32255</strain>
    </source>
</reference>
<evidence type="ECO:0000313" key="2">
    <source>
        <dbReference type="EMBL" id="GGZ15136.1"/>
    </source>
</evidence>
<dbReference type="PANTHER" id="PTHR47829:SF3">
    <property type="entry name" value="AMINOGLYCOSIDE PHOSPHOTRANSFERASE DOMAIN-CONTAINING PROTEIN"/>
    <property type="match status" value="1"/>
</dbReference>
<dbReference type="InterPro" id="IPR011009">
    <property type="entry name" value="Kinase-like_dom_sf"/>
</dbReference>
<sequence length="361" mass="39511">MISRDADIAAVEFASGDGDIHRIDGPKLEAYLIANLDGFHGALTIRRLKGGASNPTYLLTEDDGAAVRRYVLRKKPPGPLLASAHQIEREFRAMAALRGTNVPVPVARLLCEDPEVIGTSFYIMDFLEGRIFHDPRLPGMEAAERTAVYDGLVAVMAQLHLVDFGKAGLGDFGRQGNYFARQLARWTKQYRDAQTAYIPAMEELIATLPALAPIDDVTVVAHGDFRLENIMFHPTEPRPIALLDWELATLGNPLADLAYACIGYHADIQWFGTLHGVDFAASGIPKEEEFVAAYCRLTGRGRIDNWNFYVAFALFRLASIAQGVFRRGRDGIGTGHLGGERNAAPQIAAYGLAALTGDKAW</sequence>
<dbReference type="Gene3D" id="3.30.200.20">
    <property type="entry name" value="Phosphorylase Kinase, domain 1"/>
    <property type="match status" value="1"/>
</dbReference>
<dbReference type="AlphaFoldDB" id="A0A918PMT7"/>
<proteinExistence type="predicted"/>
<dbReference type="Pfam" id="PF01636">
    <property type="entry name" value="APH"/>
    <property type="match status" value="1"/>
</dbReference>